<dbReference type="Proteomes" id="UP000565441">
    <property type="component" value="Unassembled WGS sequence"/>
</dbReference>
<evidence type="ECO:0000313" key="2">
    <source>
        <dbReference type="EMBL" id="KAF5386812.1"/>
    </source>
</evidence>
<dbReference type="AlphaFoldDB" id="A0A8H5MAI7"/>
<keyword evidence="3" id="KW-1185">Reference proteome</keyword>
<dbReference type="OrthoDB" id="3193253at2759"/>
<dbReference type="EMBL" id="JAACJP010000002">
    <property type="protein sequence ID" value="KAF5386812.1"/>
    <property type="molecule type" value="Genomic_DNA"/>
</dbReference>
<feature type="transmembrane region" description="Helical" evidence="1">
    <location>
        <begin position="42"/>
        <end position="61"/>
    </location>
</feature>
<keyword evidence="1" id="KW-0472">Membrane</keyword>
<organism evidence="2 3">
    <name type="scientific">Tricholomella constricta</name>
    <dbReference type="NCBI Taxonomy" id="117010"/>
    <lineage>
        <taxon>Eukaryota</taxon>
        <taxon>Fungi</taxon>
        <taxon>Dikarya</taxon>
        <taxon>Basidiomycota</taxon>
        <taxon>Agaricomycotina</taxon>
        <taxon>Agaricomycetes</taxon>
        <taxon>Agaricomycetidae</taxon>
        <taxon>Agaricales</taxon>
        <taxon>Tricholomatineae</taxon>
        <taxon>Lyophyllaceae</taxon>
        <taxon>Tricholomella</taxon>
    </lineage>
</organism>
<gene>
    <name evidence="2" type="ORF">D9615_002137</name>
</gene>
<protein>
    <submittedName>
        <fullName evidence="2">Uncharacterized protein</fullName>
    </submittedName>
</protein>
<keyword evidence="1" id="KW-0812">Transmembrane</keyword>
<comment type="caution">
    <text evidence="2">The sequence shown here is derived from an EMBL/GenBank/DDBJ whole genome shotgun (WGS) entry which is preliminary data.</text>
</comment>
<proteinExistence type="predicted"/>
<reference evidence="2 3" key="1">
    <citation type="journal article" date="2020" name="ISME J.">
        <title>Uncovering the hidden diversity of litter-decomposition mechanisms in mushroom-forming fungi.</title>
        <authorList>
            <person name="Floudas D."/>
            <person name="Bentzer J."/>
            <person name="Ahren D."/>
            <person name="Johansson T."/>
            <person name="Persson P."/>
            <person name="Tunlid A."/>
        </authorList>
    </citation>
    <scope>NUCLEOTIDE SEQUENCE [LARGE SCALE GENOMIC DNA]</scope>
    <source>
        <strain evidence="2 3">CBS 661.87</strain>
    </source>
</reference>
<evidence type="ECO:0000313" key="3">
    <source>
        <dbReference type="Proteomes" id="UP000565441"/>
    </source>
</evidence>
<keyword evidence="1" id="KW-1133">Transmembrane helix</keyword>
<accession>A0A8H5MAI7</accession>
<evidence type="ECO:0000256" key="1">
    <source>
        <dbReference type="SAM" id="Phobius"/>
    </source>
</evidence>
<name>A0A8H5MAI7_9AGAR</name>
<sequence length="161" mass="17957">MKIISSCARYGFMEAIESASLTTTAELFLALRIYAVLERRKAVFFVAGAILLCQWGLVLYITSQTPKGTAQVALLLSRNFIPDLPPVPDTDPYRVCILLSTQNEVRTRKYYETQQKFHRRRLVGLGEGAVALALDKSDLPSSAEKKLDDATNIALLFIEDT</sequence>